<keyword evidence="2" id="KW-1185">Reference proteome</keyword>
<sequence length="616" mass="67411">MAKYLAQIIVAGSQIVARAFARAVKEEIAASQDAARRLGNSSKTRAERLSNVKTGITLDEAKQILNVNKLDKDEINKKYEKERVAFVQNIAELAIRPQNVDILNQAHVLALLRPLLSDICVQIQQCAIIALGRLVNHDVKVAQEILNQDFIPLLIRNIDKKNKYYKKAVLFVLRSVCKHDAEMANVVVTCSGALEALIICLEDFEPIVKENAAWALGYIARHSPHLAQSVVDTGALPLLVLCLQEPELALRQIGASAMSDIAKHSVELAQSVVDAGAVPHLAKSLNNPDEKLKRQILAALSSIAKHTTELAEVVVEAEIFPSVLIHMAHGCPIVRKNAAALVRDVVKHSLELTQLVVNTGGIGAIVESIGQPTEESKVPCITACGFIAGHSDLIAMSVIGCEGILQLRQILDTCKDDATLSVTAWALGQIGKHSPEHSKAVAAAGVFPILLKFYTAINTSEDLKYKSKITLKQCLQKCMMMSALEPLIHDCPKNILKYILGQFSKVLPNDAKARRLFVTSGALGHIQELDAEPGSTLMEYITIINSCFPEEIVRYVTPGYPDSLLEKVEQYSPQMMTILRETEVKSSDMQTDDVLQQNTSTSPTTSHEIKTLIETQ</sequence>
<dbReference type="Proteomes" id="UP001056778">
    <property type="component" value="Chromosome 9"/>
</dbReference>
<evidence type="ECO:0000313" key="1">
    <source>
        <dbReference type="EMBL" id="KAI4454674.1"/>
    </source>
</evidence>
<accession>A0ACB9SJN0</accession>
<gene>
    <name evidence="1" type="ORF">MML48_9g00010746</name>
</gene>
<proteinExistence type="predicted"/>
<reference evidence="1" key="1">
    <citation type="submission" date="2022-04" db="EMBL/GenBank/DDBJ databases">
        <title>Chromosome-scale genome assembly of Holotrichia oblita Faldermann.</title>
        <authorList>
            <person name="Rongchong L."/>
        </authorList>
    </citation>
    <scope>NUCLEOTIDE SEQUENCE</scope>
    <source>
        <strain evidence="1">81SQS9</strain>
    </source>
</reference>
<protein>
    <submittedName>
        <fullName evidence="1">Sperm-associated antigen 6 armadillo repeat-containing</fullName>
    </submittedName>
</protein>
<dbReference type="EMBL" id="CM043023">
    <property type="protein sequence ID" value="KAI4454674.1"/>
    <property type="molecule type" value="Genomic_DNA"/>
</dbReference>
<organism evidence="1 2">
    <name type="scientific">Holotrichia oblita</name>
    <name type="common">Chafer beetle</name>
    <dbReference type="NCBI Taxonomy" id="644536"/>
    <lineage>
        <taxon>Eukaryota</taxon>
        <taxon>Metazoa</taxon>
        <taxon>Ecdysozoa</taxon>
        <taxon>Arthropoda</taxon>
        <taxon>Hexapoda</taxon>
        <taxon>Insecta</taxon>
        <taxon>Pterygota</taxon>
        <taxon>Neoptera</taxon>
        <taxon>Endopterygota</taxon>
        <taxon>Coleoptera</taxon>
        <taxon>Polyphaga</taxon>
        <taxon>Scarabaeiformia</taxon>
        <taxon>Scarabaeidae</taxon>
        <taxon>Melolonthinae</taxon>
        <taxon>Holotrichia</taxon>
    </lineage>
</organism>
<comment type="caution">
    <text evidence="1">The sequence shown here is derived from an EMBL/GenBank/DDBJ whole genome shotgun (WGS) entry which is preliminary data.</text>
</comment>
<name>A0ACB9SJN0_HOLOL</name>
<evidence type="ECO:0000313" key="2">
    <source>
        <dbReference type="Proteomes" id="UP001056778"/>
    </source>
</evidence>